<dbReference type="InterPro" id="IPR001387">
    <property type="entry name" value="Cro/C1-type_HTH"/>
</dbReference>
<dbReference type="CDD" id="cd00093">
    <property type="entry name" value="HTH_XRE"/>
    <property type="match status" value="1"/>
</dbReference>
<keyword evidence="3" id="KW-1185">Reference proteome</keyword>
<dbReference type="eggNOG" id="ENOG5033JZC">
    <property type="taxonomic scope" value="Bacteria"/>
</dbReference>
<dbReference type="OrthoDB" id="1697546at2"/>
<dbReference type="GO" id="GO:0003677">
    <property type="term" value="F:DNA binding"/>
    <property type="evidence" value="ECO:0007669"/>
    <property type="project" value="InterPro"/>
</dbReference>
<name>D9SQ32_CLOC7</name>
<accession>D9SQ32</accession>
<dbReference type="SMART" id="SM00530">
    <property type="entry name" value="HTH_XRE"/>
    <property type="match status" value="1"/>
</dbReference>
<evidence type="ECO:0000313" key="2">
    <source>
        <dbReference type="EMBL" id="ADL52168.1"/>
    </source>
</evidence>
<reference evidence="2 3" key="1">
    <citation type="submission" date="2010-08" db="EMBL/GenBank/DDBJ databases">
        <title>Complete sequence of Clostridium cellulovorans 743B.</title>
        <authorList>
            <consortium name="US DOE Joint Genome Institute"/>
            <person name="Lucas S."/>
            <person name="Copeland A."/>
            <person name="Lapidus A."/>
            <person name="Cheng J.-F."/>
            <person name="Bruce D."/>
            <person name="Goodwin L."/>
            <person name="Pitluck S."/>
            <person name="Chertkov O."/>
            <person name="Detter J.C."/>
            <person name="Han C."/>
            <person name="Tapia R."/>
            <person name="Land M."/>
            <person name="Hauser L."/>
            <person name="Chang Y.-J."/>
            <person name="Jeffries C."/>
            <person name="Kyrpides N."/>
            <person name="Ivanova N."/>
            <person name="Mikhailova N."/>
            <person name="Hemme C.L."/>
            <person name="Woyke T."/>
        </authorList>
    </citation>
    <scope>NUCLEOTIDE SEQUENCE [LARGE SCALE GENOMIC DNA]</scope>
    <source>
        <strain evidence="3">ATCC 35296 / DSM 3052 / OCM 3 / 743B</strain>
    </source>
</reference>
<evidence type="ECO:0000313" key="3">
    <source>
        <dbReference type="Proteomes" id="UP000002730"/>
    </source>
</evidence>
<dbReference type="STRING" id="573061.Clocel_2455"/>
<evidence type="ECO:0000259" key="1">
    <source>
        <dbReference type="PROSITE" id="PS50943"/>
    </source>
</evidence>
<dbReference type="Proteomes" id="UP000002730">
    <property type="component" value="Chromosome"/>
</dbReference>
<dbReference type="Gene3D" id="1.10.260.40">
    <property type="entry name" value="lambda repressor-like DNA-binding domains"/>
    <property type="match status" value="1"/>
</dbReference>
<sequence length="74" mass="8594">MQINKIKSRMTELGYTQQKLSDELNMSVQTLNAKFNGRSIFSLNEVISITKILELDNPIEIFFDDISQKCNEEH</sequence>
<feature type="domain" description="HTH cro/C1-type" evidence="1">
    <location>
        <begin position="6"/>
        <end position="62"/>
    </location>
</feature>
<dbReference type="AlphaFoldDB" id="D9SQ32"/>
<organism evidence="2 3">
    <name type="scientific">Clostridium cellulovorans (strain ATCC 35296 / DSM 3052 / OCM 3 / 743B)</name>
    <dbReference type="NCBI Taxonomy" id="573061"/>
    <lineage>
        <taxon>Bacteria</taxon>
        <taxon>Bacillati</taxon>
        <taxon>Bacillota</taxon>
        <taxon>Clostridia</taxon>
        <taxon>Eubacteriales</taxon>
        <taxon>Clostridiaceae</taxon>
        <taxon>Clostridium</taxon>
    </lineage>
</organism>
<dbReference type="SUPFAM" id="SSF47413">
    <property type="entry name" value="lambda repressor-like DNA-binding domains"/>
    <property type="match status" value="1"/>
</dbReference>
<protein>
    <submittedName>
        <fullName evidence="2">Helix-turn-helix domain protein</fullName>
    </submittedName>
</protein>
<dbReference type="KEGG" id="ccb:Clocel_2455"/>
<proteinExistence type="predicted"/>
<dbReference type="HOGENOM" id="CLU_066192_46_1_9"/>
<dbReference type="PROSITE" id="PS50943">
    <property type="entry name" value="HTH_CROC1"/>
    <property type="match status" value="1"/>
</dbReference>
<dbReference type="EMBL" id="CP002160">
    <property type="protein sequence ID" value="ADL52168.1"/>
    <property type="molecule type" value="Genomic_DNA"/>
</dbReference>
<dbReference type="InterPro" id="IPR010982">
    <property type="entry name" value="Lambda_DNA-bd_dom_sf"/>
</dbReference>
<dbReference type="Pfam" id="PF01381">
    <property type="entry name" value="HTH_3"/>
    <property type="match status" value="1"/>
</dbReference>
<gene>
    <name evidence="2" type="ordered locus">Clocel_2455</name>
</gene>